<dbReference type="InterPro" id="IPR005190">
    <property type="entry name" value="GlnE_rpt_dom"/>
</dbReference>
<dbReference type="GO" id="GO:0005524">
    <property type="term" value="F:ATP binding"/>
    <property type="evidence" value="ECO:0007669"/>
    <property type="project" value="UniProtKB-UniRule"/>
</dbReference>
<evidence type="ECO:0000256" key="6">
    <source>
        <dbReference type="ARBA" id="ARBA00023268"/>
    </source>
</evidence>
<dbReference type="InterPro" id="IPR043519">
    <property type="entry name" value="NT_sf"/>
</dbReference>
<evidence type="ECO:0000256" key="7">
    <source>
        <dbReference type="HAMAP-Rule" id="MF_00802"/>
    </source>
</evidence>
<keyword evidence="3 7" id="KW-0547">Nucleotide-binding</keyword>
<dbReference type="OrthoDB" id="9759366at2"/>
<dbReference type="EMBL" id="QXDF01000001">
    <property type="protein sequence ID" value="RIA54976.1"/>
    <property type="molecule type" value="Genomic_DNA"/>
</dbReference>
<organism evidence="10 11">
    <name type="scientific">Dichotomicrobium thermohalophilum</name>
    <dbReference type="NCBI Taxonomy" id="933063"/>
    <lineage>
        <taxon>Bacteria</taxon>
        <taxon>Pseudomonadati</taxon>
        <taxon>Pseudomonadota</taxon>
        <taxon>Alphaproteobacteria</taxon>
        <taxon>Hyphomicrobiales</taxon>
        <taxon>Hyphomicrobiaceae</taxon>
        <taxon>Dichotomicrobium</taxon>
    </lineage>
</organism>
<dbReference type="CDD" id="cd05401">
    <property type="entry name" value="NT_GlnE_GlnD_like"/>
    <property type="match status" value="2"/>
</dbReference>
<comment type="catalytic activity">
    <reaction evidence="7">
        <text>[glutamine synthetase]-O(4)-(5'-adenylyl)-L-tyrosine + phosphate = [glutamine synthetase]-L-tyrosine + ADP</text>
        <dbReference type="Rhea" id="RHEA:43716"/>
        <dbReference type="Rhea" id="RHEA-COMP:10660"/>
        <dbReference type="Rhea" id="RHEA-COMP:10661"/>
        <dbReference type="ChEBI" id="CHEBI:43474"/>
        <dbReference type="ChEBI" id="CHEBI:46858"/>
        <dbReference type="ChEBI" id="CHEBI:83624"/>
        <dbReference type="ChEBI" id="CHEBI:456216"/>
        <dbReference type="EC" id="2.7.7.89"/>
    </reaction>
</comment>
<proteinExistence type="inferred from homology"/>
<feature type="region of interest" description="Adenylyl removase" evidence="7">
    <location>
        <begin position="1"/>
        <end position="465"/>
    </location>
</feature>
<keyword evidence="1 7" id="KW-0808">Transferase</keyword>
<dbReference type="Proteomes" id="UP000266273">
    <property type="component" value="Unassembled WGS sequence"/>
</dbReference>
<dbReference type="Gene3D" id="3.30.460.10">
    <property type="entry name" value="Beta Polymerase, domain 2"/>
    <property type="match status" value="2"/>
</dbReference>
<keyword evidence="5 7" id="KW-0460">Magnesium</keyword>
<dbReference type="Pfam" id="PF08335">
    <property type="entry name" value="GlnD_UR_UTase"/>
    <property type="match status" value="2"/>
</dbReference>
<dbReference type="Gene3D" id="1.20.120.1510">
    <property type="match status" value="1"/>
</dbReference>
<evidence type="ECO:0000256" key="2">
    <source>
        <dbReference type="ARBA" id="ARBA00022695"/>
    </source>
</evidence>
<dbReference type="RefSeq" id="WP_119059943.1">
    <property type="nucleotide sequence ID" value="NZ_QXDF01000001.1"/>
</dbReference>
<dbReference type="GO" id="GO:0016874">
    <property type="term" value="F:ligase activity"/>
    <property type="evidence" value="ECO:0007669"/>
    <property type="project" value="UniProtKB-KW"/>
</dbReference>
<feature type="domain" description="Glutamate-ammonia ligase adenylyltransferase repeated" evidence="8">
    <location>
        <begin position="575"/>
        <end position="818"/>
    </location>
</feature>
<dbReference type="Pfam" id="PF03710">
    <property type="entry name" value="GlnE"/>
    <property type="match status" value="2"/>
</dbReference>
<keyword evidence="2 7" id="KW-0548">Nucleotidyltransferase</keyword>
<gene>
    <name evidence="7" type="primary">glnE</name>
    <name evidence="10" type="ORF">BXY53_0026</name>
</gene>
<name>A0A397Q0N9_9HYPH</name>
<protein>
    <recommendedName>
        <fullName evidence="7">Bifunctional glutamine synthetase adenylyltransferase/adenylyl-removing enzyme</fullName>
    </recommendedName>
    <alternativeName>
        <fullName evidence="7">ATP:glutamine synthetase adenylyltransferase</fullName>
    </alternativeName>
    <alternativeName>
        <fullName evidence="7">ATase</fullName>
    </alternativeName>
    <domain>
        <recommendedName>
            <fullName evidence="7">Glutamine synthetase adenylyl-L-tyrosine phosphorylase</fullName>
            <ecNumber evidence="7">2.7.7.89</ecNumber>
        </recommendedName>
        <alternativeName>
            <fullName evidence="7">Adenylyl removase</fullName>
            <shortName evidence="7">AR</shortName>
            <shortName evidence="7">AT-N</shortName>
        </alternativeName>
    </domain>
    <domain>
        <recommendedName>
            <fullName evidence="7">Glutamine synthetase adenylyl transferase</fullName>
            <ecNumber evidence="7">2.7.7.42</ecNumber>
        </recommendedName>
        <alternativeName>
            <fullName evidence="7">Adenylyl transferase</fullName>
            <shortName evidence="7">AT</shortName>
            <shortName evidence="7">AT-C</shortName>
        </alternativeName>
    </domain>
</protein>
<comment type="caution">
    <text evidence="10">The sequence shown here is derived from an EMBL/GenBank/DDBJ whole genome shotgun (WGS) entry which is preliminary data.</text>
</comment>
<dbReference type="SUPFAM" id="SSF81593">
    <property type="entry name" value="Nucleotidyltransferase substrate binding subunit/domain"/>
    <property type="match status" value="2"/>
</dbReference>
<dbReference type="GO" id="GO:0008882">
    <property type="term" value="F:[glutamate-ammonia-ligase] adenylyltransferase activity"/>
    <property type="evidence" value="ECO:0007669"/>
    <property type="project" value="UniProtKB-UniRule"/>
</dbReference>
<dbReference type="GO" id="GO:0000287">
    <property type="term" value="F:magnesium ion binding"/>
    <property type="evidence" value="ECO:0007669"/>
    <property type="project" value="UniProtKB-UniRule"/>
</dbReference>
<reference evidence="10 11" key="1">
    <citation type="submission" date="2018-08" db="EMBL/GenBank/DDBJ databases">
        <title>Genomic Encyclopedia of Archaeal and Bacterial Type Strains, Phase II (KMG-II): from individual species to whole genera.</title>
        <authorList>
            <person name="Goeker M."/>
        </authorList>
    </citation>
    <scope>NUCLEOTIDE SEQUENCE [LARGE SCALE GENOMIC DNA]</scope>
    <source>
        <strain evidence="10 11">DSM 5002</strain>
    </source>
</reference>
<comment type="cofactor">
    <cofactor evidence="7">
        <name>Mg(2+)</name>
        <dbReference type="ChEBI" id="CHEBI:18420"/>
    </cofactor>
</comment>
<evidence type="ECO:0000256" key="5">
    <source>
        <dbReference type="ARBA" id="ARBA00022842"/>
    </source>
</evidence>
<keyword evidence="4 7" id="KW-0067">ATP-binding</keyword>
<dbReference type="NCBIfam" id="NF008292">
    <property type="entry name" value="PRK11072.1"/>
    <property type="match status" value="1"/>
</dbReference>
<dbReference type="GO" id="GO:0000820">
    <property type="term" value="P:regulation of glutamine family amino acid metabolic process"/>
    <property type="evidence" value="ECO:0007669"/>
    <property type="project" value="UniProtKB-UniRule"/>
</dbReference>
<dbReference type="PANTHER" id="PTHR30621">
    <property type="entry name" value="GLUTAMINE SYNTHETASE ADENYLYLTRANSFERASE"/>
    <property type="match status" value="1"/>
</dbReference>
<dbReference type="EC" id="2.7.7.89" evidence="7"/>
<feature type="domain" description="Glutamate-ammonia ligase adenylyltransferase repeated" evidence="8">
    <location>
        <begin position="55"/>
        <end position="298"/>
    </location>
</feature>
<accession>A0A397Q0N9</accession>
<dbReference type="EC" id="2.7.7.42" evidence="7"/>
<evidence type="ECO:0000313" key="10">
    <source>
        <dbReference type="EMBL" id="RIA54976.1"/>
    </source>
</evidence>
<dbReference type="InterPro" id="IPR013546">
    <property type="entry name" value="PII_UdlTrfase/GS_AdlTrfase"/>
</dbReference>
<comment type="catalytic activity">
    <reaction evidence="7">
        <text>[glutamine synthetase]-L-tyrosine + ATP = [glutamine synthetase]-O(4)-(5'-adenylyl)-L-tyrosine + diphosphate</text>
        <dbReference type="Rhea" id="RHEA:18589"/>
        <dbReference type="Rhea" id="RHEA-COMP:10660"/>
        <dbReference type="Rhea" id="RHEA-COMP:10661"/>
        <dbReference type="ChEBI" id="CHEBI:30616"/>
        <dbReference type="ChEBI" id="CHEBI:33019"/>
        <dbReference type="ChEBI" id="CHEBI:46858"/>
        <dbReference type="ChEBI" id="CHEBI:83624"/>
        <dbReference type="EC" id="2.7.7.42"/>
    </reaction>
</comment>
<dbReference type="HAMAP" id="MF_00802">
    <property type="entry name" value="GlnE"/>
    <property type="match status" value="1"/>
</dbReference>
<comment type="function">
    <text evidence="7">Involved in the regulation of glutamine synthetase GlnA, a key enzyme in the process to assimilate ammonia. When cellular nitrogen levels are high, the C-terminal adenylyl transferase (AT) inactivates GlnA by covalent transfer of an adenylyl group from ATP to specific tyrosine residue of GlnA, thus reducing its activity. Conversely, when nitrogen levels are low, the N-terminal adenylyl removase (AR) activates GlnA by removing the adenylyl group by phosphorolysis, increasing its activity. The regulatory region of GlnE binds the signal transduction protein PII (GlnB) which indicates the nitrogen status of the cell.</text>
</comment>
<evidence type="ECO:0000259" key="9">
    <source>
        <dbReference type="Pfam" id="PF08335"/>
    </source>
</evidence>
<keyword evidence="11" id="KW-1185">Reference proteome</keyword>
<feature type="domain" description="PII-uridylyltransferase/Glutamine-synthetase adenylyltransferase" evidence="9">
    <location>
        <begin position="320"/>
        <end position="460"/>
    </location>
</feature>
<dbReference type="GO" id="GO:0047388">
    <property type="term" value="F:[glutamine synthetase]-adenylyl-L-tyrosine phosphorylase activity"/>
    <property type="evidence" value="ECO:0007669"/>
    <property type="project" value="UniProtKB-EC"/>
</dbReference>
<dbReference type="InterPro" id="IPR023057">
    <property type="entry name" value="GlnE"/>
</dbReference>
<evidence type="ECO:0000259" key="8">
    <source>
        <dbReference type="Pfam" id="PF03710"/>
    </source>
</evidence>
<feature type="domain" description="PII-uridylyltransferase/Glutamine-synthetase adenylyltransferase" evidence="9">
    <location>
        <begin position="842"/>
        <end position="929"/>
    </location>
</feature>
<evidence type="ECO:0000313" key="11">
    <source>
        <dbReference type="Proteomes" id="UP000266273"/>
    </source>
</evidence>
<feature type="region of interest" description="Adenylyl transferase" evidence="7">
    <location>
        <begin position="473"/>
        <end position="980"/>
    </location>
</feature>
<comment type="similarity">
    <text evidence="7">Belongs to the GlnE family.</text>
</comment>
<dbReference type="SUPFAM" id="SSF81301">
    <property type="entry name" value="Nucleotidyltransferase"/>
    <property type="match status" value="2"/>
</dbReference>
<evidence type="ECO:0000256" key="1">
    <source>
        <dbReference type="ARBA" id="ARBA00022679"/>
    </source>
</evidence>
<keyword evidence="6 7" id="KW-0511">Multifunctional enzyme</keyword>
<keyword evidence="10" id="KW-0436">Ligase</keyword>
<dbReference type="PANTHER" id="PTHR30621:SF0">
    <property type="entry name" value="BIFUNCTIONAL GLUTAMINE SYNTHETASE ADENYLYLTRANSFERASE_ADENYLYL-REMOVING ENZYME"/>
    <property type="match status" value="1"/>
</dbReference>
<dbReference type="GO" id="GO:0005829">
    <property type="term" value="C:cytosol"/>
    <property type="evidence" value="ECO:0007669"/>
    <property type="project" value="TreeGrafter"/>
</dbReference>
<evidence type="ECO:0000256" key="3">
    <source>
        <dbReference type="ARBA" id="ARBA00022741"/>
    </source>
</evidence>
<dbReference type="Gene3D" id="1.20.120.330">
    <property type="entry name" value="Nucleotidyltransferases domain 2"/>
    <property type="match status" value="2"/>
</dbReference>
<evidence type="ECO:0000256" key="4">
    <source>
        <dbReference type="ARBA" id="ARBA00022840"/>
    </source>
</evidence>
<dbReference type="AlphaFoldDB" id="A0A397Q0N9"/>
<sequence length="980" mass="108167">MTDTALADQIAATPIIADEQAAANFVRDVTARASEAGLTDLAARLETGGQAVDLLRSIGADSPYLSGLCLRDPEALWLTLSQSPDARLEQINTALAAAMDTDEQKAAMHALRQAKNRYALCVALADLGGVFDLDRMMAAWSQAADTLLQHAVRFCLRRSAARGKFQPADPNAPEQDSGYIVLGMGKYGARELNYSSDIDLIVFYDPERAPIAESEEAGPFFVRLTRELVHLLSERDVEGYVFRTDLRLRPDPSSTQVALSVDAGLQYYESHGQNWERAAFIKARPVAGDIPAGEQFLEELAPFVWRKYLDFATIADVHAMKRQIHAVRGHGKIALHGHNLKLGRGGIREIEFFVQTQQLIAGGRQPELRCRGTLEGLRALLARDWISEQAAEELAEAYRFLRRIEHRLQMIADEQTHALPRDEDQLARVVNFAGYRTIPDFSSDLSKHLSNVEGHYAALFEDVPELTSGRASGNLVFTGDSDDPDTLRTLERMGFQNPSAVTSIVRGWHYGHHRATRTPAARARLTEFLPALLESLAETAQPDFALASFDKFLAELPAGVQLFAMLRNNPALLKLIADIMGSAPRLARVLSQRRRVIDAVLDPGYMGELPEPDDLRRMVAEELGEAQDYQDALDRARVLGQEQQFLIGLGLLSGSVDSDRAAKAYSDLAAILVDALKEQVEIEMENAHGRMPDGQCAVLAMGKLGSGEMTASSDLDLIIVYDHAPDAKQSDGPKPLSPQQYYARLTQRLIAALSAPTAQGALYDVDMRLRPSGHAGPVAVSLDSFIDYQSHKAWTWEHMALTRARVISGGADLRQRIEDTIRQVLTQERDPDKVLDDMRDMRQRIARDKGSAGIWDIKMERGGLLDIEFIAQYKQLVHAHAAPDILRRNTVAVLRALASHDFLARPDADTLSRAAALYHDLTQVIRLCVEESFDPSTAPEGLKGVIARAGGETDFDRVEAKLIETEREVAIIFDRITASG</sequence>
<dbReference type="NCBIfam" id="NF010706">
    <property type="entry name" value="PRK14108.1"/>
    <property type="match status" value="1"/>
</dbReference>